<sequence>MHLHLLTLLTTLLLTTLTLARPIIPLEISLGVEARAAPAGPRMVMFKREREFGSGVRRPFDRSPRLTEAMLEGKGKEGGGKKGRIEGFFRGQKRARD</sequence>
<feature type="signal peptide" evidence="2">
    <location>
        <begin position="1"/>
        <end position="20"/>
    </location>
</feature>
<proteinExistence type="predicted"/>
<reference evidence="3 4" key="1">
    <citation type="submission" date="2020-07" db="EMBL/GenBank/DDBJ databases">
        <title>Comparative genomics of pyrophilous fungi reveals a link between fire events and developmental genes.</title>
        <authorList>
            <consortium name="DOE Joint Genome Institute"/>
            <person name="Steindorff A.S."/>
            <person name="Carver A."/>
            <person name="Calhoun S."/>
            <person name="Stillman K."/>
            <person name="Liu H."/>
            <person name="Lipzen A."/>
            <person name="Pangilinan J."/>
            <person name="Labutti K."/>
            <person name="Bruns T.D."/>
            <person name="Grigoriev I.V."/>
        </authorList>
    </citation>
    <scope>NUCLEOTIDE SEQUENCE [LARGE SCALE GENOMIC DNA]</scope>
    <source>
        <strain evidence="3 4">CBS 144469</strain>
    </source>
</reference>
<accession>A0A8H6I267</accession>
<dbReference type="OrthoDB" id="10510331at2759"/>
<evidence type="ECO:0000313" key="4">
    <source>
        <dbReference type="Proteomes" id="UP000521943"/>
    </source>
</evidence>
<dbReference type="EMBL" id="JACGCI010000028">
    <property type="protein sequence ID" value="KAF6756016.1"/>
    <property type="molecule type" value="Genomic_DNA"/>
</dbReference>
<dbReference type="AlphaFoldDB" id="A0A8H6I267"/>
<feature type="region of interest" description="Disordered" evidence="1">
    <location>
        <begin position="70"/>
        <end position="97"/>
    </location>
</feature>
<evidence type="ECO:0000313" key="3">
    <source>
        <dbReference type="EMBL" id="KAF6756016.1"/>
    </source>
</evidence>
<name>A0A8H6I267_9AGAR</name>
<feature type="chain" id="PRO_5034187081" evidence="2">
    <location>
        <begin position="21"/>
        <end position="97"/>
    </location>
</feature>
<evidence type="ECO:0000256" key="2">
    <source>
        <dbReference type="SAM" id="SignalP"/>
    </source>
</evidence>
<protein>
    <submittedName>
        <fullName evidence="3">Uncharacterized protein</fullName>
    </submittedName>
</protein>
<keyword evidence="2" id="KW-0732">Signal</keyword>
<feature type="compositionally biased region" description="Basic and acidic residues" evidence="1">
    <location>
        <begin position="70"/>
        <end position="87"/>
    </location>
</feature>
<organism evidence="3 4">
    <name type="scientific">Ephemerocybe angulata</name>
    <dbReference type="NCBI Taxonomy" id="980116"/>
    <lineage>
        <taxon>Eukaryota</taxon>
        <taxon>Fungi</taxon>
        <taxon>Dikarya</taxon>
        <taxon>Basidiomycota</taxon>
        <taxon>Agaricomycotina</taxon>
        <taxon>Agaricomycetes</taxon>
        <taxon>Agaricomycetidae</taxon>
        <taxon>Agaricales</taxon>
        <taxon>Agaricineae</taxon>
        <taxon>Psathyrellaceae</taxon>
        <taxon>Ephemerocybe</taxon>
    </lineage>
</organism>
<keyword evidence="4" id="KW-1185">Reference proteome</keyword>
<gene>
    <name evidence="3" type="ORF">DFP72DRAFT_895920</name>
</gene>
<dbReference type="Proteomes" id="UP000521943">
    <property type="component" value="Unassembled WGS sequence"/>
</dbReference>
<comment type="caution">
    <text evidence="3">The sequence shown here is derived from an EMBL/GenBank/DDBJ whole genome shotgun (WGS) entry which is preliminary data.</text>
</comment>
<evidence type="ECO:0000256" key="1">
    <source>
        <dbReference type="SAM" id="MobiDB-lite"/>
    </source>
</evidence>